<reference evidence="1 2" key="1">
    <citation type="submission" date="2015-11" db="EMBL/GenBank/DDBJ databases">
        <authorList>
            <person name="Sahl J."/>
            <person name="Wagner D."/>
            <person name="Keim P."/>
        </authorList>
    </citation>
    <scope>NUCLEOTIDE SEQUENCE [LARGE SCALE GENOMIC DNA]</scope>
    <source>
        <strain evidence="1 2">BDU18</strain>
    </source>
</reference>
<sequence>MRRWRSVPHGMFYRDDKSGPLAAAAYSRMVIGWTQGEQYTSRELSAMLADAGFTSIETIPGFGYLSFVTSVKARHGRGCPTCEA</sequence>
<evidence type="ECO:0000313" key="2">
    <source>
        <dbReference type="Proteomes" id="UP000070255"/>
    </source>
</evidence>
<proteinExistence type="predicted"/>
<dbReference type="EMBL" id="LNJQ01000001">
    <property type="protein sequence ID" value="KWZ43840.1"/>
    <property type="molecule type" value="Genomic_DNA"/>
</dbReference>
<dbReference type="InterPro" id="IPR029063">
    <property type="entry name" value="SAM-dependent_MTases_sf"/>
</dbReference>
<dbReference type="Gene3D" id="3.40.50.150">
    <property type="entry name" value="Vaccinia Virus protein VP39"/>
    <property type="match status" value="1"/>
</dbReference>
<keyword evidence="2" id="KW-1185">Reference proteome</keyword>
<name>A0ABR5TH12_9BURK</name>
<protein>
    <submittedName>
        <fullName evidence="1">Uncharacterized protein</fullName>
    </submittedName>
</protein>
<evidence type="ECO:0000313" key="1">
    <source>
        <dbReference type="EMBL" id="KWZ43840.1"/>
    </source>
</evidence>
<dbReference type="Proteomes" id="UP000070255">
    <property type="component" value="Unassembled WGS sequence"/>
</dbReference>
<accession>A0ABR5TH12</accession>
<gene>
    <name evidence="1" type="ORF">WS72_13880</name>
</gene>
<organism evidence="1 2">
    <name type="scientific">Burkholderia savannae</name>
    <dbReference type="NCBI Taxonomy" id="1637837"/>
    <lineage>
        <taxon>Bacteria</taxon>
        <taxon>Pseudomonadati</taxon>
        <taxon>Pseudomonadota</taxon>
        <taxon>Betaproteobacteria</taxon>
        <taxon>Burkholderiales</taxon>
        <taxon>Burkholderiaceae</taxon>
        <taxon>Burkholderia</taxon>
        <taxon>pseudomallei group</taxon>
    </lineage>
</organism>
<comment type="caution">
    <text evidence="1">The sequence shown here is derived from an EMBL/GenBank/DDBJ whole genome shotgun (WGS) entry which is preliminary data.</text>
</comment>